<sequence>MDKHKKEVWKSMHINWIDCGTPDIEITVDFPHKPEYPTEFLDDG</sequence>
<protein>
    <submittedName>
        <fullName evidence="1">Uncharacterized protein</fullName>
    </submittedName>
</protein>
<evidence type="ECO:0000313" key="1">
    <source>
        <dbReference type="EMBL" id="SBV94028.1"/>
    </source>
</evidence>
<proteinExistence type="predicted"/>
<reference evidence="1" key="1">
    <citation type="submission" date="2016-04" db="EMBL/GenBank/DDBJ databases">
        <authorList>
            <person name="Evans L.H."/>
            <person name="Alamgir A."/>
            <person name="Owens N."/>
            <person name="Weber N.D."/>
            <person name="Virtaneva K."/>
            <person name="Barbian K."/>
            <person name="Babar A."/>
            <person name="Rosenke K."/>
        </authorList>
    </citation>
    <scope>NUCLEOTIDE SEQUENCE</scope>
    <source>
        <strain evidence="1">86</strain>
    </source>
</reference>
<accession>A0A212J3J6</accession>
<dbReference type="EMBL" id="FLUN01000001">
    <property type="protein sequence ID" value="SBV94028.1"/>
    <property type="molecule type" value="Genomic_DNA"/>
</dbReference>
<gene>
    <name evidence="1" type="ORF">KL86CLO1_10458</name>
</gene>
<organism evidence="1">
    <name type="scientific">uncultured Eubacteriales bacterium</name>
    <dbReference type="NCBI Taxonomy" id="172733"/>
    <lineage>
        <taxon>Bacteria</taxon>
        <taxon>Bacillati</taxon>
        <taxon>Bacillota</taxon>
        <taxon>Clostridia</taxon>
        <taxon>Eubacteriales</taxon>
        <taxon>environmental samples</taxon>
    </lineage>
</organism>
<name>A0A212J3J6_9FIRM</name>
<dbReference type="AlphaFoldDB" id="A0A212J3J6"/>